<dbReference type="PRINTS" id="PR00039">
    <property type="entry name" value="HTHLYSR"/>
</dbReference>
<evidence type="ECO:0000313" key="7">
    <source>
        <dbReference type="Proteomes" id="UP000315037"/>
    </source>
</evidence>
<dbReference type="FunFam" id="1.10.10.10:FF:000001">
    <property type="entry name" value="LysR family transcriptional regulator"/>
    <property type="match status" value="1"/>
</dbReference>
<organism evidence="6 7">
    <name type="scientific">Oecophyllibacter saccharovorans</name>
    <dbReference type="NCBI Taxonomy" id="2558360"/>
    <lineage>
        <taxon>Bacteria</taxon>
        <taxon>Pseudomonadati</taxon>
        <taxon>Pseudomonadota</taxon>
        <taxon>Alphaproteobacteria</taxon>
        <taxon>Acetobacterales</taxon>
        <taxon>Acetobacteraceae</taxon>
        <taxon>Oecophyllibacter</taxon>
    </lineage>
</organism>
<dbReference type="EMBL" id="SORZ01000001">
    <property type="protein sequence ID" value="TPW36175.1"/>
    <property type="molecule type" value="Genomic_DNA"/>
</dbReference>
<dbReference type="PANTHER" id="PTHR30537:SF20">
    <property type="entry name" value="TRANSCRIPTIONAL REGULATORY PROTEIN"/>
    <property type="match status" value="1"/>
</dbReference>
<keyword evidence="2" id="KW-0805">Transcription regulation</keyword>
<dbReference type="GO" id="GO:0003700">
    <property type="term" value="F:DNA-binding transcription factor activity"/>
    <property type="evidence" value="ECO:0007669"/>
    <property type="project" value="InterPro"/>
</dbReference>
<evidence type="ECO:0000313" key="6">
    <source>
        <dbReference type="EMBL" id="TPW36175.1"/>
    </source>
</evidence>
<dbReference type="InterPro" id="IPR000847">
    <property type="entry name" value="LysR_HTH_N"/>
</dbReference>
<feature type="domain" description="HTH lysR-type" evidence="5">
    <location>
        <begin position="1"/>
        <end position="58"/>
    </location>
</feature>
<evidence type="ECO:0000256" key="1">
    <source>
        <dbReference type="ARBA" id="ARBA00009437"/>
    </source>
</evidence>
<protein>
    <submittedName>
        <fullName evidence="6">LysR family transcriptional regulator</fullName>
    </submittedName>
</protein>
<keyword evidence="4" id="KW-0804">Transcription</keyword>
<proteinExistence type="inferred from homology"/>
<dbReference type="PANTHER" id="PTHR30537">
    <property type="entry name" value="HTH-TYPE TRANSCRIPTIONAL REGULATOR"/>
    <property type="match status" value="1"/>
</dbReference>
<dbReference type="Proteomes" id="UP000315037">
    <property type="component" value="Unassembled WGS sequence"/>
</dbReference>
<gene>
    <name evidence="6" type="ORF">E3202_02275</name>
</gene>
<dbReference type="AlphaFoldDB" id="A0A506US44"/>
<dbReference type="SUPFAM" id="SSF53850">
    <property type="entry name" value="Periplasmic binding protein-like II"/>
    <property type="match status" value="1"/>
</dbReference>
<dbReference type="Pfam" id="PF00126">
    <property type="entry name" value="HTH_1"/>
    <property type="match status" value="1"/>
</dbReference>
<dbReference type="InterPro" id="IPR005119">
    <property type="entry name" value="LysR_subst-bd"/>
</dbReference>
<name>A0A506US44_9PROT</name>
<comment type="similarity">
    <text evidence="1">Belongs to the LysR transcriptional regulatory family.</text>
</comment>
<evidence type="ECO:0000256" key="4">
    <source>
        <dbReference type="ARBA" id="ARBA00023163"/>
    </source>
</evidence>
<comment type="caution">
    <text evidence="6">The sequence shown here is derived from an EMBL/GenBank/DDBJ whole genome shotgun (WGS) entry which is preliminary data.</text>
</comment>
<dbReference type="InterPro" id="IPR058163">
    <property type="entry name" value="LysR-type_TF_proteobact-type"/>
</dbReference>
<keyword evidence="7" id="KW-1185">Reference proteome</keyword>
<accession>A0A506US44</accession>
<dbReference type="Gene3D" id="3.40.190.290">
    <property type="match status" value="1"/>
</dbReference>
<dbReference type="Pfam" id="PF03466">
    <property type="entry name" value="LysR_substrate"/>
    <property type="match status" value="1"/>
</dbReference>
<dbReference type="RefSeq" id="WP_165599724.1">
    <property type="nucleotide sequence ID" value="NZ_SORY01000002.1"/>
</dbReference>
<dbReference type="InterPro" id="IPR036390">
    <property type="entry name" value="WH_DNA-bd_sf"/>
</dbReference>
<dbReference type="Gene3D" id="1.10.10.10">
    <property type="entry name" value="Winged helix-like DNA-binding domain superfamily/Winged helix DNA-binding domain"/>
    <property type="match status" value="1"/>
</dbReference>
<reference evidence="6 7" key="1">
    <citation type="submission" date="2019-03" db="EMBL/GenBank/DDBJ databases">
        <title>The complete genome sequence of Neokomagataea sp. Jb2 NBRC113641.</title>
        <authorList>
            <person name="Chua K.-O."/>
            <person name="Chan K.-G."/>
            <person name="See-Too W.-S."/>
        </authorList>
    </citation>
    <scope>NUCLEOTIDE SEQUENCE [LARGE SCALE GENOMIC DNA]</scope>
    <source>
        <strain evidence="6 7">Jb2</strain>
    </source>
</reference>
<evidence type="ECO:0000256" key="3">
    <source>
        <dbReference type="ARBA" id="ARBA00023125"/>
    </source>
</evidence>
<sequence length="315" mass="35329">MDWDKLRIFHTVAEAGSFTHAGDRLNLSQSAVSRQISALEEVLGVPLFHRHARGLILTEQGEVLHQTAREVFAKLAMTQAFLSENRERAVGKIKVTTTTDFGLSWLIPRLHRFLKDHVDVNVELLLEDADLDLSMREADVAIRMHPPTQPDLIQRHLASFSMPIYASRAYLQEHGTPRTLKNLEQHALIGFSGPQPPLPHINWLLERLVKEKLVTHPHIPLAVNSVAAIATAIAAGNGIGALPPYTAASYPELVRILPEIRPPQLEAFFVYPEELRSSKRISVFRDFLLAELNDDRHELGENRLAAEEGVLHATH</sequence>
<dbReference type="GO" id="GO:0006351">
    <property type="term" value="P:DNA-templated transcription"/>
    <property type="evidence" value="ECO:0007669"/>
    <property type="project" value="TreeGrafter"/>
</dbReference>
<evidence type="ECO:0000259" key="5">
    <source>
        <dbReference type="PROSITE" id="PS50931"/>
    </source>
</evidence>
<evidence type="ECO:0000256" key="2">
    <source>
        <dbReference type="ARBA" id="ARBA00023015"/>
    </source>
</evidence>
<dbReference type="PROSITE" id="PS50931">
    <property type="entry name" value="HTH_LYSR"/>
    <property type="match status" value="1"/>
</dbReference>
<dbReference type="InterPro" id="IPR036388">
    <property type="entry name" value="WH-like_DNA-bd_sf"/>
</dbReference>
<dbReference type="GO" id="GO:0043565">
    <property type="term" value="F:sequence-specific DNA binding"/>
    <property type="evidence" value="ECO:0007669"/>
    <property type="project" value="TreeGrafter"/>
</dbReference>
<dbReference type="SUPFAM" id="SSF46785">
    <property type="entry name" value="Winged helix' DNA-binding domain"/>
    <property type="match status" value="1"/>
</dbReference>
<keyword evidence="3" id="KW-0238">DNA-binding</keyword>